<organism evidence="8 9">
    <name type="scientific">Didymodactylos carnosus</name>
    <dbReference type="NCBI Taxonomy" id="1234261"/>
    <lineage>
        <taxon>Eukaryota</taxon>
        <taxon>Metazoa</taxon>
        <taxon>Spiralia</taxon>
        <taxon>Gnathifera</taxon>
        <taxon>Rotifera</taxon>
        <taxon>Eurotatoria</taxon>
        <taxon>Bdelloidea</taxon>
        <taxon>Philodinida</taxon>
        <taxon>Philodinidae</taxon>
        <taxon>Didymodactylos</taxon>
    </lineage>
</organism>
<dbReference type="Gene3D" id="1.20.1070.10">
    <property type="entry name" value="Rhodopsin 7-helix transmembrane proteins"/>
    <property type="match status" value="1"/>
</dbReference>
<dbReference type="Proteomes" id="UP000677228">
    <property type="component" value="Unassembled WGS sequence"/>
</dbReference>
<gene>
    <name evidence="7" type="ORF">OVA965_LOCUS30739</name>
    <name evidence="8" type="ORF">TMI583_LOCUS31547</name>
</gene>
<name>A0A8S2RGX8_9BILA</name>
<feature type="transmembrane region" description="Helical" evidence="5">
    <location>
        <begin position="280"/>
        <end position="305"/>
    </location>
</feature>
<evidence type="ECO:0000256" key="1">
    <source>
        <dbReference type="ARBA" id="ARBA00004370"/>
    </source>
</evidence>
<feature type="transmembrane region" description="Helical" evidence="5">
    <location>
        <begin position="62"/>
        <end position="86"/>
    </location>
</feature>
<evidence type="ECO:0000256" key="4">
    <source>
        <dbReference type="ARBA" id="ARBA00023136"/>
    </source>
</evidence>
<dbReference type="EMBL" id="CAJOBA010044186">
    <property type="protein sequence ID" value="CAF4160398.1"/>
    <property type="molecule type" value="Genomic_DNA"/>
</dbReference>
<protein>
    <recommendedName>
        <fullName evidence="6">G-protein coupled receptors family 1 profile domain-containing protein</fullName>
    </recommendedName>
</protein>
<reference evidence="8" key="1">
    <citation type="submission" date="2021-02" db="EMBL/GenBank/DDBJ databases">
        <authorList>
            <person name="Nowell W R."/>
        </authorList>
    </citation>
    <scope>NUCLEOTIDE SEQUENCE</scope>
</reference>
<keyword evidence="2 5" id="KW-0812">Transmembrane</keyword>
<evidence type="ECO:0000256" key="5">
    <source>
        <dbReference type="SAM" id="Phobius"/>
    </source>
</evidence>
<feature type="transmembrane region" description="Helical" evidence="5">
    <location>
        <begin position="106"/>
        <end position="127"/>
    </location>
</feature>
<comment type="caution">
    <text evidence="8">The sequence shown here is derived from an EMBL/GenBank/DDBJ whole genome shotgun (WGS) entry which is preliminary data.</text>
</comment>
<feature type="transmembrane region" description="Helical" evidence="5">
    <location>
        <begin position="248"/>
        <end position="268"/>
    </location>
</feature>
<evidence type="ECO:0000259" key="6">
    <source>
        <dbReference type="PROSITE" id="PS50262"/>
    </source>
</evidence>
<evidence type="ECO:0000256" key="2">
    <source>
        <dbReference type="ARBA" id="ARBA00022692"/>
    </source>
</evidence>
<evidence type="ECO:0000256" key="3">
    <source>
        <dbReference type="ARBA" id="ARBA00022989"/>
    </source>
</evidence>
<accession>A0A8S2RGX8</accession>
<sequence>KYNYLALSWAPTMSTDIAHTQSKHEQFNLKFSYVFIVSCMVSISIVNNLLSLQTFLRERIRLTSCVFYLIFYCVYSLMACLLMQVVVLTMLYNDQLIDYSLPVCRIIPVLSVMFGHLSLWISSFIAVERTLVECFNLNFYRTRKQSFIVSIILLILLTATHVHKIIARKMIPDPTLPTSYYCTFQFSHAWAIYDRTLNHLHLLLPCLLHFLATICVLTSIAKRKIFISESRESFWKMWFQQLGKHKDFLIPPFVIILCTMPHVVFIDIKYYDCVESFEKFYLRFHIATELLFYIPQILTFFIYVYPSMIYKNEYFQSKAGQKIQTLKFKILSICGRN</sequence>
<comment type="subcellular location">
    <subcellularLocation>
        <location evidence="1">Membrane</location>
    </subcellularLocation>
</comment>
<proteinExistence type="predicted"/>
<dbReference type="PROSITE" id="PS50262">
    <property type="entry name" value="G_PROTEIN_RECEP_F1_2"/>
    <property type="match status" value="1"/>
</dbReference>
<evidence type="ECO:0000313" key="7">
    <source>
        <dbReference type="EMBL" id="CAF1349702.1"/>
    </source>
</evidence>
<feature type="non-terminal residue" evidence="8">
    <location>
        <position position="1"/>
    </location>
</feature>
<dbReference type="GO" id="GO:0016020">
    <property type="term" value="C:membrane"/>
    <property type="evidence" value="ECO:0007669"/>
    <property type="project" value="UniProtKB-SubCell"/>
</dbReference>
<evidence type="ECO:0000313" key="8">
    <source>
        <dbReference type="EMBL" id="CAF4160398.1"/>
    </source>
</evidence>
<dbReference type="EMBL" id="CAJNOK010022549">
    <property type="protein sequence ID" value="CAF1349702.1"/>
    <property type="molecule type" value="Genomic_DNA"/>
</dbReference>
<dbReference type="Proteomes" id="UP000682733">
    <property type="component" value="Unassembled WGS sequence"/>
</dbReference>
<feature type="transmembrane region" description="Helical" evidence="5">
    <location>
        <begin position="31"/>
        <end position="50"/>
    </location>
</feature>
<feature type="transmembrane region" description="Helical" evidence="5">
    <location>
        <begin position="147"/>
        <end position="166"/>
    </location>
</feature>
<keyword evidence="3 5" id="KW-1133">Transmembrane helix</keyword>
<dbReference type="SUPFAM" id="SSF81321">
    <property type="entry name" value="Family A G protein-coupled receptor-like"/>
    <property type="match status" value="1"/>
</dbReference>
<dbReference type="AlphaFoldDB" id="A0A8S2RGX8"/>
<dbReference type="InterPro" id="IPR017452">
    <property type="entry name" value="GPCR_Rhodpsn_7TM"/>
</dbReference>
<feature type="transmembrane region" description="Helical" evidence="5">
    <location>
        <begin position="202"/>
        <end position="221"/>
    </location>
</feature>
<feature type="domain" description="G-protein coupled receptors family 1 profile" evidence="6">
    <location>
        <begin position="47"/>
        <end position="303"/>
    </location>
</feature>
<keyword evidence="4 5" id="KW-0472">Membrane</keyword>
<evidence type="ECO:0000313" key="9">
    <source>
        <dbReference type="Proteomes" id="UP000682733"/>
    </source>
</evidence>